<accession>A0A238WRQ1</accession>
<dbReference type="Pfam" id="PF00528">
    <property type="entry name" value="BPD_transp_1"/>
    <property type="match status" value="1"/>
</dbReference>
<feature type="transmembrane region" description="Helical" evidence="7">
    <location>
        <begin position="92"/>
        <end position="114"/>
    </location>
</feature>
<reference evidence="15" key="5">
    <citation type="submission" date="2019-01" db="EMBL/GenBank/DDBJ databases">
        <title>Complete genome of Halorubrum ezzemoulense strain FB21.</title>
        <authorList>
            <person name="Feng Y."/>
            <person name="Louyakis A.S."/>
            <person name="Papke R.T."/>
            <person name="Gogarten J.P."/>
        </authorList>
    </citation>
    <scope>NUCLEOTIDE SEQUENCE [LARGE SCALE GENOMIC DNA]</scope>
    <source>
        <strain evidence="15">Fb21</strain>
    </source>
</reference>
<evidence type="ECO:0000256" key="1">
    <source>
        <dbReference type="ARBA" id="ARBA00004651"/>
    </source>
</evidence>
<reference evidence="11" key="4">
    <citation type="journal article" date="2019" name="Microbiol. Resour. Announc.">
        <title>Complete Genome Sequence of Halorubrum ezzemoulense Strain Fb21.</title>
        <authorList>
            <person name="Feng Y."/>
            <person name="Louyakis A.S."/>
            <person name="Makkay A.M."/>
            <person name="Guerrero R.O."/>
            <person name="Papke R.T."/>
            <person name="Gogarten J.P."/>
        </authorList>
    </citation>
    <scope>NUCLEOTIDE SEQUENCE</scope>
    <source>
        <strain evidence="11">Fb21</strain>
    </source>
</reference>
<keyword evidence="3" id="KW-1003">Cell membrane</keyword>
<dbReference type="RefSeq" id="WP_089308375.1">
    <property type="nucleotide sequence ID" value="NZ_CP034940.1"/>
</dbReference>
<dbReference type="EMBL" id="JAQLUK010000080">
    <property type="protein sequence ID" value="MDB2294292.1"/>
    <property type="molecule type" value="Genomic_DNA"/>
</dbReference>
<dbReference type="PANTHER" id="PTHR30043">
    <property type="entry name" value="PHOSPHONATES TRANSPORT SYSTEM PERMEASE PROTEIN"/>
    <property type="match status" value="1"/>
</dbReference>
<dbReference type="GeneID" id="301360854"/>
<keyword evidence="16" id="KW-1185">Reference proteome</keyword>
<dbReference type="AlphaFoldDB" id="A0A256KBJ4"/>
<sequence length="278" mass="29799">MATESSSPAGSAGAADRRTWRRPTAFRNRYTKWAVYGAVLALVVWSVASLQITLGRFLSGLGYGYELIDSMLPPETGSEYTLRLFDRMIETIAMAMVATVAGIAISLPVAFGAAENISPKPTYYLSRGIISATRAIDGLIVAIVAVIALGFGPLAGIVAISFKTIGFFSKLFAEDLEDIDMGGVEAVRATGASRFQSLVYGVVPQVVPRFAGLAVYRWDINIRSSTIVGIVGAGGIGVLLQRAYQRYEYDYVAAILIAIIAVVLVAEFVSAVVRRRVQ</sequence>
<dbReference type="InterPro" id="IPR005769">
    <property type="entry name" value="PhnE/PtxC"/>
</dbReference>
<evidence type="ECO:0000256" key="6">
    <source>
        <dbReference type="ARBA" id="ARBA00023136"/>
    </source>
</evidence>
<evidence type="ECO:0000313" key="10">
    <source>
        <dbReference type="EMBL" id="OYR57357.1"/>
    </source>
</evidence>
<dbReference type="Proteomes" id="UP000216409">
    <property type="component" value="Unassembled WGS sequence"/>
</dbReference>
<evidence type="ECO:0000313" key="13">
    <source>
        <dbReference type="Proteomes" id="UP000198297"/>
    </source>
</evidence>
<dbReference type="Proteomes" id="UP001210528">
    <property type="component" value="Unassembled WGS sequence"/>
</dbReference>
<gene>
    <name evidence="9" type="primary">phnE</name>
    <name evidence="10" type="ORF">DJ83_17105</name>
    <name evidence="11" type="ORF">EO776_13525</name>
    <name evidence="9" type="ORF">PM085_18950</name>
    <name evidence="12" type="ORF">SAMN06266787_102607</name>
</gene>
<feature type="transmembrane region" description="Helical" evidence="7">
    <location>
        <begin position="252"/>
        <end position="273"/>
    </location>
</feature>
<dbReference type="NCBIfam" id="TIGR01097">
    <property type="entry name" value="PhnE"/>
    <property type="match status" value="1"/>
</dbReference>
<reference evidence="10 14" key="1">
    <citation type="journal article" date="2014" name="Front. Microbiol.">
        <title>Population and genomic analysis of the genus Halorubrum.</title>
        <authorList>
            <person name="Fullmer M.S."/>
            <person name="Soucy S.M."/>
            <person name="Swithers K.S."/>
            <person name="Makkay A.M."/>
            <person name="Wheeler R."/>
            <person name="Ventosa A."/>
            <person name="Gogarten J.P."/>
            <person name="Papke R.T."/>
        </authorList>
    </citation>
    <scope>NUCLEOTIDE SEQUENCE [LARGE SCALE GENOMIC DNA]</scope>
    <source>
        <strain evidence="10 14">LD3</strain>
    </source>
</reference>
<reference evidence="12 13" key="3">
    <citation type="submission" date="2017-06" db="EMBL/GenBank/DDBJ databases">
        <authorList>
            <person name="Kim H.J."/>
            <person name="Triplett B.A."/>
        </authorList>
    </citation>
    <scope>NUCLEOTIDE SEQUENCE [LARGE SCALE GENOMIC DNA]</scope>
    <source>
        <strain evidence="12 13">DSM 19316</strain>
    </source>
</reference>
<dbReference type="CDD" id="cd06261">
    <property type="entry name" value="TM_PBP2"/>
    <property type="match status" value="1"/>
</dbReference>
<feature type="domain" description="ABC transmembrane type-1" evidence="8">
    <location>
        <begin position="88"/>
        <end position="270"/>
    </location>
</feature>
<reference evidence="10" key="2">
    <citation type="submission" date="2017-05" db="EMBL/GenBank/DDBJ databases">
        <authorList>
            <person name="Song R."/>
            <person name="Chenine A.L."/>
            <person name="Ruprecht R.M."/>
        </authorList>
    </citation>
    <scope>NUCLEOTIDE SEQUENCE</scope>
    <source>
        <strain evidence="10">LD3</strain>
    </source>
</reference>
<evidence type="ECO:0000256" key="5">
    <source>
        <dbReference type="ARBA" id="ARBA00022989"/>
    </source>
</evidence>
<keyword evidence="4 7" id="KW-0812">Transmembrane</keyword>
<keyword evidence="2 7" id="KW-0813">Transport</keyword>
<dbReference type="Gene3D" id="1.10.3720.10">
    <property type="entry name" value="MetI-like"/>
    <property type="match status" value="1"/>
</dbReference>
<evidence type="ECO:0000256" key="4">
    <source>
        <dbReference type="ARBA" id="ARBA00022692"/>
    </source>
</evidence>
<organism evidence="10 14">
    <name type="scientific">Halorubrum ezzemoulense</name>
    <name type="common">Halorubrum chaoviator</name>
    <dbReference type="NCBI Taxonomy" id="337243"/>
    <lineage>
        <taxon>Archaea</taxon>
        <taxon>Methanobacteriati</taxon>
        <taxon>Methanobacteriota</taxon>
        <taxon>Stenosarchaea group</taxon>
        <taxon>Halobacteria</taxon>
        <taxon>Halobacteriales</taxon>
        <taxon>Haloferacaceae</taxon>
        <taxon>Halorubrum</taxon>
    </lineage>
</organism>
<protein>
    <submittedName>
        <fullName evidence="10">Phosphonate ABC transporter, permease protein PhnE</fullName>
    </submittedName>
    <submittedName>
        <fullName evidence="12">Phosphonate transport system permease protein</fullName>
    </submittedName>
</protein>
<evidence type="ECO:0000256" key="7">
    <source>
        <dbReference type="RuleBase" id="RU363032"/>
    </source>
</evidence>
<dbReference type="KEGG" id="hezz:EO776_13525"/>
<feature type="transmembrane region" description="Helical" evidence="7">
    <location>
        <begin position="33"/>
        <end position="54"/>
    </location>
</feature>
<dbReference type="SUPFAM" id="SSF161098">
    <property type="entry name" value="MetI-like"/>
    <property type="match status" value="1"/>
</dbReference>
<dbReference type="GO" id="GO:0005886">
    <property type="term" value="C:plasma membrane"/>
    <property type="evidence" value="ECO:0007669"/>
    <property type="project" value="UniProtKB-SubCell"/>
</dbReference>
<dbReference type="PROSITE" id="PS50928">
    <property type="entry name" value="ABC_TM1"/>
    <property type="match status" value="1"/>
</dbReference>
<dbReference type="EMBL" id="CP034940">
    <property type="protein sequence ID" value="QAY20969.1"/>
    <property type="molecule type" value="Genomic_DNA"/>
</dbReference>
<comment type="subcellular location">
    <subcellularLocation>
        <location evidence="1 7">Cell membrane</location>
        <topology evidence="1 7">Multi-pass membrane protein</topology>
    </subcellularLocation>
</comment>
<name>A0A256KBJ4_HALEZ</name>
<evidence type="ECO:0000313" key="11">
    <source>
        <dbReference type="EMBL" id="QAY20969.1"/>
    </source>
</evidence>
<evidence type="ECO:0000313" key="15">
    <source>
        <dbReference type="Proteomes" id="UP000293073"/>
    </source>
</evidence>
<dbReference type="PANTHER" id="PTHR30043:SF1">
    <property type="entry name" value="ABC TRANSPORT SYSTEM PERMEASE PROTEIN P69"/>
    <property type="match status" value="1"/>
</dbReference>
<keyword evidence="5 7" id="KW-1133">Transmembrane helix</keyword>
<evidence type="ECO:0000313" key="12">
    <source>
        <dbReference type="EMBL" id="SNR49205.1"/>
    </source>
</evidence>
<evidence type="ECO:0000313" key="16">
    <source>
        <dbReference type="Proteomes" id="UP001210528"/>
    </source>
</evidence>
<dbReference type="GO" id="GO:0015416">
    <property type="term" value="F:ABC-type phosphonate transporter activity"/>
    <property type="evidence" value="ECO:0007669"/>
    <property type="project" value="InterPro"/>
</dbReference>
<dbReference type="Proteomes" id="UP000293073">
    <property type="component" value="Chromosome"/>
</dbReference>
<dbReference type="Proteomes" id="UP000198297">
    <property type="component" value="Unassembled WGS sequence"/>
</dbReference>
<accession>A0A256KBJ4</accession>
<keyword evidence="6 7" id="KW-0472">Membrane</keyword>
<dbReference type="InterPro" id="IPR035906">
    <property type="entry name" value="MetI-like_sf"/>
</dbReference>
<evidence type="ECO:0000313" key="9">
    <source>
        <dbReference type="EMBL" id="MDB2294292.1"/>
    </source>
</evidence>
<dbReference type="EMBL" id="FZNK01000002">
    <property type="protein sequence ID" value="SNR49205.1"/>
    <property type="molecule type" value="Genomic_DNA"/>
</dbReference>
<feature type="transmembrane region" description="Helical" evidence="7">
    <location>
        <begin position="135"/>
        <end position="162"/>
    </location>
</feature>
<dbReference type="InterPro" id="IPR000515">
    <property type="entry name" value="MetI-like"/>
</dbReference>
<proteinExistence type="inferred from homology"/>
<evidence type="ECO:0000256" key="2">
    <source>
        <dbReference type="ARBA" id="ARBA00022448"/>
    </source>
</evidence>
<reference evidence="9 16" key="6">
    <citation type="submission" date="2023-01" db="EMBL/GenBank/DDBJ databases">
        <title>Halorubrum ezzemoulense from Santa Pola, Spain.</title>
        <authorList>
            <person name="Feng Y."/>
            <person name="Louyakis A.S."/>
            <person name="Gogarten J.P."/>
        </authorList>
    </citation>
    <scope>NUCLEOTIDE SEQUENCE [LARGE SCALE GENOMIC DNA]</scope>
    <source>
        <strain evidence="9 16">AMM015</strain>
    </source>
</reference>
<dbReference type="EMBL" id="NHOW01000217">
    <property type="protein sequence ID" value="OYR57357.1"/>
    <property type="molecule type" value="Genomic_DNA"/>
</dbReference>
<evidence type="ECO:0000259" key="8">
    <source>
        <dbReference type="PROSITE" id="PS50928"/>
    </source>
</evidence>
<evidence type="ECO:0000256" key="3">
    <source>
        <dbReference type="ARBA" id="ARBA00022475"/>
    </source>
</evidence>
<comment type="similarity">
    <text evidence="7">Belongs to the binding-protein-dependent transport system permease family.</text>
</comment>
<evidence type="ECO:0000313" key="14">
    <source>
        <dbReference type="Proteomes" id="UP000216409"/>
    </source>
</evidence>